<dbReference type="RefSeq" id="WP_184919725.1">
    <property type="nucleotide sequence ID" value="NZ_JACHMO010000001.1"/>
</dbReference>
<evidence type="ECO:0000256" key="1">
    <source>
        <dbReference type="SAM" id="Phobius"/>
    </source>
</evidence>
<keyword evidence="1" id="KW-0472">Membrane</keyword>
<sequence length="140" mass="15820">MNPEQTITTTRRTEPEPKTRAVWRFTRHFLEMVVAMVAGMVVLEPVWSFVWPGLAEVVTAHVLVMATNMSLGMALWMRIRRHGWAGIAEMSAAMYVPFLVLLPFHWAGPLSGMALMTAGHVLMVPAMLVAMLRRRHEYGC</sequence>
<dbReference type="Proteomes" id="UP000552097">
    <property type="component" value="Unassembled WGS sequence"/>
</dbReference>
<keyword evidence="1" id="KW-0812">Transmembrane</keyword>
<reference evidence="2 3" key="1">
    <citation type="submission" date="2020-08" db="EMBL/GenBank/DDBJ databases">
        <title>Sequencing the genomes of 1000 actinobacteria strains.</title>
        <authorList>
            <person name="Klenk H.-P."/>
        </authorList>
    </citation>
    <scope>NUCLEOTIDE SEQUENCE [LARGE SCALE GENOMIC DNA]</scope>
    <source>
        <strain evidence="2 3">DSM 45486</strain>
    </source>
</reference>
<keyword evidence="3" id="KW-1185">Reference proteome</keyword>
<proteinExistence type="predicted"/>
<keyword evidence="1" id="KW-1133">Transmembrane helix</keyword>
<accession>A0A7W9HI84</accession>
<keyword evidence="2" id="KW-0969">Cilium</keyword>
<feature type="transmembrane region" description="Helical" evidence="1">
    <location>
        <begin position="29"/>
        <end position="51"/>
    </location>
</feature>
<evidence type="ECO:0000313" key="2">
    <source>
        <dbReference type="EMBL" id="MBB5802802.1"/>
    </source>
</evidence>
<feature type="transmembrane region" description="Helical" evidence="1">
    <location>
        <begin position="112"/>
        <end position="132"/>
    </location>
</feature>
<gene>
    <name evidence="2" type="ORF">F4560_002570</name>
</gene>
<dbReference type="AlphaFoldDB" id="A0A7W9HI84"/>
<keyword evidence="2" id="KW-0282">Flagellum</keyword>
<keyword evidence="2" id="KW-0966">Cell projection</keyword>
<name>A0A7W9HI84_9PSEU</name>
<dbReference type="EMBL" id="JACHMO010000001">
    <property type="protein sequence ID" value="MBB5802802.1"/>
    <property type="molecule type" value="Genomic_DNA"/>
</dbReference>
<comment type="caution">
    <text evidence="2">The sequence shown here is derived from an EMBL/GenBank/DDBJ whole genome shotgun (WGS) entry which is preliminary data.</text>
</comment>
<evidence type="ECO:0000313" key="3">
    <source>
        <dbReference type="Proteomes" id="UP000552097"/>
    </source>
</evidence>
<protein>
    <submittedName>
        <fullName evidence="2">Flagellar biosynthetic protein FliP</fullName>
    </submittedName>
</protein>
<organism evidence="2 3">
    <name type="scientific">Saccharothrix ecbatanensis</name>
    <dbReference type="NCBI Taxonomy" id="1105145"/>
    <lineage>
        <taxon>Bacteria</taxon>
        <taxon>Bacillati</taxon>
        <taxon>Actinomycetota</taxon>
        <taxon>Actinomycetes</taxon>
        <taxon>Pseudonocardiales</taxon>
        <taxon>Pseudonocardiaceae</taxon>
        <taxon>Saccharothrix</taxon>
    </lineage>
</organism>
<feature type="transmembrane region" description="Helical" evidence="1">
    <location>
        <begin position="84"/>
        <end position="106"/>
    </location>
</feature>
<feature type="transmembrane region" description="Helical" evidence="1">
    <location>
        <begin position="57"/>
        <end position="77"/>
    </location>
</feature>